<proteinExistence type="predicted"/>
<reference evidence="1 2" key="3">
    <citation type="journal article" date="2010" name="BMC Genomics">
        <title>Transcriptome sequencing and comparative analysis of cucumber flowers with different sex types.</title>
        <authorList>
            <person name="Guo S."/>
            <person name="Zheng Y."/>
            <person name="Joung J.G."/>
            <person name="Liu S."/>
            <person name="Zhang Z."/>
            <person name="Crasta O.R."/>
            <person name="Sobral B.W."/>
            <person name="Xu Y."/>
            <person name="Huang S."/>
            <person name="Fei Z."/>
        </authorList>
    </citation>
    <scope>NUCLEOTIDE SEQUENCE [LARGE SCALE GENOMIC DNA]</scope>
    <source>
        <strain evidence="2">cv. 9930</strain>
    </source>
</reference>
<gene>
    <name evidence="1" type="ORF">Csa_4G665400</name>
</gene>
<evidence type="ECO:0000313" key="2">
    <source>
        <dbReference type="Proteomes" id="UP000029981"/>
    </source>
</evidence>
<dbReference type="EMBL" id="CM002925">
    <property type="protein sequence ID" value="KGN55560.1"/>
    <property type="molecule type" value="Genomic_DNA"/>
</dbReference>
<sequence length="136" mass="15083">MCVVDLYLTEQTNGCSRNFSSFWLAAVFTVGRLVVNLEPFITLDYIFVSPVGHRVPLSFIVSSFRVKKSFINNSLNVSGLGPGLGPGPGPGPGPHHFLIDPGMVKFPRQFHILHSPHGKTLPLLHVYFLVHGWFQN</sequence>
<keyword evidence="2" id="KW-1185">Reference proteome</keyword>
<name>A0A0A0L0V1_CUCSA</name>
<reference evidence="1 2" key="4">
    <citation type="journal article" date="2011" name="BMC Genomics">
        <title>RNA-Seq improves annotation of protein-coding genes in the cucumber genome.</title>
        <authorList>
            <person name="Li Z."/>
            <person name="Zhang Z."/>
            <person name="Yan P."/>
            <person name="Huang S."/>
            <person name="Fei Z."/>
            <person name="Lin K."/>
        </authorList>
    </citation>
    <scope>NUCLEOTIDE SEQUENCE [LARGE SCALE GENOMIC DNA]</scope>
    <source>
        <strain evidence="2">cv. 9930</strain>
    </source>
</reference>
<evidence type="ECO:0000313" key="1">
    <source>
        <dbReference type="EMBL" id="KGN55560.1"/>
    </source>
</evidence>
<organism evidence="1 2">
    <name type="scientific">Cucumis sativus</name>
    <name type="common">Cucumber</name>
    <dbReference type="NCBI Taxonomy" id="3659"/>
    <lineage>
        <taxon>Eukaryota</taxon>
        <taxon>Viridiplantae</taxon>
        <taxon>Streptophyta</taxon>
        <taxon>Embryophyta</taxon>
        <taxon>Tracheophyta</taxon>
        <taxon>Spermatophyta</taxon>
        <taxon>Magnoliopsida</taxon>
        <taxon>eudicotyledons</taxon>
        <taxon>Gunneridae</taxon>
        <taxon>Pentapetalae</taxon>
        <taxon>rosids</taxon>
        <taxon>fabids</taxon>
        <taxon>Cucurbitales</taxon>
        <taxon>Cucurbitaceae</taxon>
        <taxon>Benincaseae</taxon>
        <taxon>Cucumis</taxon>
    </lineage>
</organism>
<accession>A0A0A0L0V1</accession>
<reference evidence="1 2" key="1">
    <citation type="journal article" date="2009" name="Nat. Genet.">
        <title>The genome of the cucumber, Cucumis sativus L.</title>
        <authorList>
            <person name="Huang S."/>
            <person name="Li R."/>
            <person name="Zhang Z."/>
            <person name="Li L."/>
            <person name="Gu X."/>
            <person name="Fan W."/>
            <person name="Lucas W.J."/>
            <person name="Wang X."/>
            <person name="Xie B."/>
            <person name="Ni P."/>
            <person name="Ren Y."/>
            <person name="Zhu H."/>
            <person name="Li J."/>
            <person name="Lin K."/>
            <person name="Jin W."/>
            <person name="Fei Z."/>
            <person name="Li G."/>
            <person name="Staub J."/>
            <person name="Kilian A."/>
            <person name="van der Vossen E.A."/>
            <person name="Wu Y."/>
            <person name="Guo J."/>
            <person name="He J."/>
            <person name="Jia Z."/>
            <person name="Ren Y."/>
            <person name="Tian G."/>
            <person name="Lu Y."/>
            <person name="Ruan J."/>
            <person name="Qian W."/>
            <person name="Wang M."/>
            <person name="Huang Q."/>
            <person name="Li B."/>
            <person name="Xuan Z."/>
            <person name="Cao J."/>
            <person name="Asan"/>
            <person name="Wu Z."/>
            <person name="Zhang J."/>
            <person name="Cai Q."/>
            <person name="Bai Y."/>
            <person name="Zhao B."/>
            <person name="Han Y."/>
            <person name="Li Y."/>
            <person name="Li X."/>
            <person name="Wang S."/>
            <person name="Shi Q."/>
            <person name="Liu S."/>
            <person name="Cho W.K."/>
            <person name="Kim J.Y."/>
            <person name="Xu Y."/>
            <person name="Heller-Uszynska K."/>
            <person name="Miao H."/>
            <person name="Cheng Z."/>
            <person name="Zhang S."/>
            <person name="Wu J."/>
            <person name="Yang Y."/>
            <person name="Kang H."/>
            <person name="Li M."/>
            <person name="Liang H."/>
            <person name="Ren X."/>
            <person name="Shi Z."/>
            <person name="Wen M."/>
            <person name="Jian M."/>
            <person name="Yang H."/>
            <person name="Zhang G."/>
            <person name="Yang Z."/>
            <person name="Chen R."/>
            <person name="Liu S."/>
            <person name="Li J."/>
            <person name="Ma L."/>
            <person name="Liu H."/>
            <person name="Zhou Y."/>
            <person name="Zhao J."/>
            <person name="Fang X."/>
            <person name="Li G."/>
            <person name="Fang L."/>
            <person name="Li Y."/>
            <person name="Liu D."/>
            <person name="Zheng H."/>
            <person name="Zhang Y."/>
            <person name="Qin N."/>
            <person name="Li Z."/>
            <person name="Yang G."/>
            <person name="Yang S."/>
            <person name="Bolund L."/>
            <person name="Kristiansen K."/>
            <person name="Zheng H."/>
            <person name="Li S."/>
            <person name="Zhang X."/>
            <person name="Yang H."/>
            <person name="Wang J."/>
            <person name="Sun R."/>
            <person name="Zhang B."/>
            <person name="Jiang S."/>
            <person name="Wang J."/>
            <person name="Du Y."/>
            <person name="Li S."/>
        </authorList>
    </citation>
    <scope>NUCLEOTIDE SEQUENCE [LARGE SCALE GENOMIC DNA]</scope>
    <source>
        <strain evidence="2">cv. 9930</strain>
    </source>
</reference>
<dbReference type="Proteomes" id="UP000029981">
    <property type="component" value="Chromosome 4"/>
</dbReference>
<dbReference type="Gramene" id="KGN55560">
    <property type="protein sequence ID" value="KGN55560"/>
    <property type="gene ID" value="Csa_4G665400"/>
</dbReference>
<dbReference type="AlphaFoldDB" id="A0A0A0L0V1"/>
<protein>
    <submittedName>
        <fullName evidence="1">Uncharacterized protein</fullName>
    </submittedName>
</protein>
<reference evidence="1 2" key="2">
    <citation type="journal article" date="2009" name="PLoS ONE">
        <title>An integrated genetic and cytogenetic map of the cucumber genome.</title>
        <authorList>
            <person name="Ren Y."/>
            <person name="Zhang Z."/>
            <person name="Liu J."/>
            <person name="Staub J.E."/>
            <person name="Han Y."/>
            <person name="Cheng Z."/>
            <person name="Li X."/>
            <person name="Lu J."/>
            <person name="Miao H."/>
            <person name="Kang H."/>
            <person name="Xie B."/>
            <person name="Gu X."/>
            <person name="Wang X."/>
            <person name="Du Y."/>
            <person name="Jin W."/>
            <person name="Huang S."/>
        </authorList>
    </citation>
    <scope>NUCLEOTIDE SEQUENCE [LARGE SCALE GENOMIC DNA]</scope>
    <source>
        <strain evidence="2">cv. 9930</strain>
    </source>
</reference>